<dbReference type="EMBL" id="CAJVQC010065334">
    <property type="protein sequence ID" value="CAG8805384.1"/>
    <property type="molecule type" value="Genomic_DNA"/>
</dbReference>
<name>A0ACA9RRG6_9GLOM</name>
<accession>A0ACA9RRG6</accession>
<evidence type="ECO:0000313" key="1">
    <source>
        <dbReference type="EMBL" id="CAG8805384.1"/>
    </source>
</evidence>
<protein>
    <submittedName>
        <fullName evidence="1">28109_t:CDS:1</fullName>
    </submittedName>
</protein>
<comment type="caution">
    <text evidence="1">The sequence shown here is derived from an EMBL/GenBank/DDBJ whole genome shotgun (WGS) entry which is preliminary data.</text>
</comment>
<sequence length="245" mass="27604">RSLVINPSAIPGQPTGPTSSIMSFNPPISIRTLVGHCTSPAYSLRDHAGQRGIYFIFQDLSVRTEGIYTLKFSLCDIKGLLSPVYDEFSTVRGSVLAEVYSAPFRVYSAKKFPGMTGMKITKTKDAYCISGFEPVVKKIKKIFPINNFYANNFYAIQIFMQMLNFNYLVLESTALSKAFATQGIKITIRKDFRYQKTNNDELQDGDLLLHDELLNQTNVTPDDHKDDSDEPSDTDSLQEIIKQEQ</sequence>
<keyword evidence="2" id="KW-1185">Reference proteome</keyword>
<reference evidence="1" key="1">
    <citation type="submission" date="2021-06" db="EMBL/GenBank/DDBJ databases">
        <authorList>
            <person name="Kallberg Y."/>
            <person name="Tangrot J."/>
            <person name="Rosling A."/>
        </authorList>
    </citation>
    <scope>NUCLEOTIDE SEQUENCE</scope>
    <source>
        <strain evidence="1">MA461A</strain>
    </source>
</reference>
<feature type="non-terminal residue" evidence="1">
    <location>
        <position position="1"/>
    </location>
</feature>
<organism evidence="1 2">
    <name type="scientific">Racocetra persica</name>
    <dbReference type="NCBI Taxonomy" id="160502"/>
    <lineage>
        <taxon>Eukaryota</taxon>
        <taxon>Fungi</taxon>
        <taxon>Fungi incertae sedis</taxon>
        <taxon>Mucoromycota</taxon>
        <taxon>Glomeromycotina</taxon>
        <taxon>Glomeromycetes</taxon>
        <taxon>Diversisporales</taxon>
        <taxon>Gigasporaceae</taxon>
        <taxon>Racocetra</taxon>
    </lineage>
</organism>
<evidence type="ECO:0000313" key="2">
    <source>
        <dbReference type="Proteomes" id="UP000789920"/>
    </source>
</evidence>
<gene>
    <name evidence="1" type="ORF">RPERSI_LOCUS21918</name>
</gene>
<proteinExistence type="predicted"/>
<dbReference type="Proteomes" id="UP000789920">
    <property type="component" value="Unassembled WGS sequence"/>
</dbReference>